<protein>
    <submittedName>
        <fullName evidence="1">Uncharacterized protein</fullName>
    </submittedName>
</protein>
<sequence>MPQQYLKRIGVSPLLVVPEAVLIQICLKMLGAYAAKFPVDPVGRIQGDLKKRPVPLTAKFLNDGGDFRFRGIDMFLDEIVTSQRSNPIIDEMAFGDLFDFEVDDPSFGGNRSSEN</sequence>
<organism evidence="1 2">
    <name type="scientific">Cohnella phaseoli</name>
    <dbReference type="NCBI Taxonomy" id="456490"/>
    <lineage>
        <taxon>Bacteria</taxon>
        <taxon>Bacillati</taxon>
        <taxon>Bacillota</taxon>
        <taxon>Bacilli</taxon>
        <taxon>Bacillales</taxon>
        <taxon>Paenibacillaceae</taxon>
        <taxon>Cohnella</taxon>
    </lineage>
</organism>
<evidence type="ECO:0000313" key="2">
    <source>
        <dbReference type="Proteomes" id="UP000256977"/>
    </source>
</evidence>
<dbReference type="Proteomes" id="UP000256977">
    <property type="component" value="Unassembled WGS sequence"/>
</dbReference>
<dbReference type="EMBL" id="QRDZ01000019">
    <property type="protein sequence ID" value="RED65387.1"/>
    <property type="molecule type" value="Genomic_DNA"/>
</dbReference>
<keyword evidence="2" id="KW-1185">Reference proteome</keyword>
<gene>
    <name evidence="1" type="ORF">DFP98_11918</name>
</gene>
<reference evidence="1 2" key="1">
    <citation type="submission" date="2018-07" db="EMBL/GenBank/DDBJ databases">
        <title>Genomic Encyclopedia of Type Strains, Phase III (KMG-III): the genomes of soil and plant-associated and newly described type strains.</title>
        <authorList>
            <person name="Whitman W."/>
        </authorList>
    </citation>
    <scope>NUCLEOTIDE SEQUENCE [LARGE SCALE GENOMIC DNA]</scope>
    <source>
        <strain evidence="1 2">CECT 7287</strain>
    </source>
</reference>
<name>A0A3D9IUQ8_9BACL</name>
<comment type="caution">
    <text evidence="1">The sequence shown here is derived from an EMBL/GenBank/DDBJ whole genome shotgun (WGS) entry which is preliminary data.</text>
</comment>
<evidence type="ECO:0000313" key="1">
    <source>
        <dbReference type="EMBL" id="RED65387.1"/>
    </source>
</evidence>
<dbReference type="AlphaFoldDB" id="A0A3D9IUQ8"/>
<accession>A0A3D9IUQ8</accession>
<proteinExistence type="predicted"/>